<evidence type="ECO:0000259" key="2">
    <source>
        <dbReference type="PROSITE" id="PS50110"/>
    </source>
</evidence>
<feature type="domain" description="Response regulatory" evidence="2">
    <location>
        <begin position="11"/>
        <end position="163"/>
    </location>
</feature>
<dbReference type="InterPro" id="IPR001789">
    <property type="entry name" value="Sig_transdc_resp-reg_receiver"/>
</dbReference>
<evidence type="ECO:0000313" key="3">
    <source>
        <dbReference type="EMBL" id="MBB3117792.1"/>
    </source>
</evidence>
<accession>A0A7W5B774</accession>
<dbReference type="SUPFAM" id="SSF52172">
    <property type="entry name" value="CheY-like"/>
    <property type="match status" value="1"/>
</dbReference>
<dbReference type="Proteomes" id="UP000541535">
    <property type="component" value="Unassembled WGS sequence"/>
</dbReference>
<gene>
    <name evidence="3" type="ORF">FHS03_000818</name>
</gene>
<dbReference type="GO" id="GO:0000160">
    <property type="term" value="P:phosphorelay signal transduction system"/>
    <property type="evidence" value="ECO:0007669"/>
    <property type="project" value="InterPro"/>
</dbReference>
<keyword evidence="1" id="KW-0597">Phosphoprotein</keyword>
<dbReference type="EMBL" id="JACHXD010000002">
    <property type="protein sequence ID" value="MBB3117792.1"/>
    <property type="molecule type" value="Genomic_DNA"/>
</dbReference>
<evidence type="ECO:0000256" key="1">
    <source>
        <dbReference type="PROSITE-ProRule" id="PRU00169"/>
    </source>
</evidence>
<organism evidence="3 4">
    <name type="scientific">Pseudoduganella violacea</name>
    <dbReference type="NCBI Taxonomy" id="1715466"/>
    <lineage>
        <taxon>Bacteria</taxon>
        <taxon>Pseudomonadati</taxon>
        <taxon>Pseudomonadota</taxon>
        <taxon>Betaproteobacteria</taxon>
        <taxon>Burkholderiales</taxon>
        <taxon>Oxalobacteraceae</taxon>
        <taxon>Telluria group</taxon>
        <taxon>Pseudoduganella</taxon>
    </lineage>
</organism>
<keyword evidence="4" id="KW-1185">Reference proteome</keyword>
<proteinExistence type="predicted"/>
<dbReference type="RefSeq" id="WP_183439743.1">
    <property type="nucleotide sequence ID" value="NZ_JACHXD010000002.1"/>
</dbReference>
<dbReference type="Gene3D" id="3.40.50.2300">
    <property type="match status" value="1"/>
</dbReference>
<comment type="caution">
    <text evidence="3">The sequence shown here is derived from an EMBL/GenBank/DDBJ whole genome shotgun (WGS) entry which is preliminary data.</text>
</comment>
<feature type="modified residue" description="4-aspartylphosphate" evidence="1">
    <location>
        <position position="100"/>
    </location>
</feature>
<dbReference type="AlphaFoldDB" id="A0A7W5B774"/>
<evidence type="ECO:0000313" key="4">
    <source>
        <dbReference type="Proteomes" id="UP000541535"/>
    </source>
</evidence>
<dbReference type="PROSITE" id="PS50110">
    <property type="entry name" value="RESPONSE_REGULATORY"/>
    <property type="match status" value="1"/>
</dbReference>
<sequence>MKLSVYSHPSTIVLVDDSPTFLRSLGYHLGSQPCRSFSDTTEALVWLHASPRRTGLPLRVSFDMHGQQADQRNIAIDVERIHRIASQQQRFAIPSVLVVDYSMPQMSGIDFFKAVQHLPCKKILFTGTGDEKIAVDAFNRGLIDRYIRKNDRSALDLLEREIHVLQQAFFLDRSETLRDMLALHDYGFLRCPQLAAVVRELYEMRGFVEHYVFPKPAGIMFCERNGKATLMIIETADSLQAQYEMARDSGAPVSLLQALQDKRIVPFFSQIPGNDGMYSAEVGERWHRYCNAPQICRGAETYYWALFDVPPHLLDSPVFAFERHGKDAAPQPSMA</sequence>
<dbReference type="InterPro" id="IPR011006">
    <property type="entry name" value="CheY-like_superfamily"/>
</dbReference>
<reference evidence="3 4" key="1">
    <citation type="submission" date="2020-08" db="EMBL/GenBank/DDBJ databases">
        <title>Genomic Encyclopedia of Type Strains, Phase III (KMG-III): the genomes of soil and plant-associated and newly described type strains.</title>
        <authorList>
            <person name="Whitman W."/>
        </authorList>
    </citation>
    <scope>NUCLEOTIDE SEQUENCE [LARGE SCALE GENOMIC DNA]</scope>
    <source>
        <strain evidence="3 4">CECT 8897</strain>
    </source>
</reference>
<name>A0A7W5B774_9BURK</name>
<protein>
    <submittedName>
        <fullName evidence="3">CheY-like chemotaxis protein</fullName>
    </submittedName>
</protein>